<dbReference type="Pfam" id="PF20824">
    <property type="entry name" value="Cmr2_hel_dom2"/>
    <property type="match status" value="1"/>
</dbReference>
<evidence type="ECO:0000256" key="12">
    <source>
        <dbReference type="ARBA" id="ARBA00032922"/>
    </source>
</evidence>
<dbReference type="GO" id="GO:0051607">
    <property type="term" value="P:defense response to virus"/>
    <property type="evidence" value="ECO:0007669"/>
    <property type="project" value="UniProtKB-KW"/>
</dbReference>
<gene>
    <name evidence="14" type="primary">cas10</name>
    <name evidence="14" type="ORF">ABC765_03970</name>
</gene>
<dbReference type="EMBL" id="CP154878">
    <property type="protein sequence ID" value="XBG96255.1"/>
    <property type="molecule type" value="Genomic_DNA"/>
</dbReference>
<dbReference type="GO" id="GO:0016740">
    <property type="term" value="F:transferase activity"/>
    <property type="evidence" value="ECO:0007669"/>
    <property type="project" value="UniProtKB-KW"/>
</dbReference>
<keyword evidence="4" id="KW-0808">Transferase</keyword>
<evidence type="ECO:0000313" key="14">
    <source>
        <dbReference type="EMBL" id="XBG96255.1"/>
    </source>
</evidence>
<organism evidence="14">
    <name type="scientific">Limosilactobacillus allomucosae</name>
    <dbReference type="NCBI Taxonomy" id="3142938"/>
    <lineage>
        <taxon>Bacteria</taxon>
        <taxon>Bacillati</taxon>
        <taxon>Bacillota</taxon>
        <taxon>Bacilli</taxon>
        <taxon>Lactobacillales</taxon>
        <taxon>Lactobacillaceae</taxon>
        <taxon>Limosilactobacillus</taxon>
    </lineage>
</organism>
<evidence type="ECO:0000256" key="3">
    <source>
        <dbReference type="ARBA" id="ARBA00014333"/>
    </source>
</evidence>
<dbReference type="AlphaFoldDB" id="A0AAU7C4F3"/>
<evidence type="ECO:0000256" key="10">
    <source>
        <dbReference type="ARBA" id="ARBA00022840"/>
    </source>
</evidence>
<keyword evidence="8" id="KW-0378">Hydrolase</keyword>
<comment type="cofactor">
    <cofactor evidence="1">
        <name>a divalent metal cation</name>
        <dbReference type="ChEBI" id="CHEBI:60240"/>
    </cofactor>
</comment>
<dbReference type="InterPro" id="IPR013408">
    <property type="entry name" value="Cas10/Csm1"/>
</dbReference>
<evidence type="ECO:0000256" key="9">
    <source>
        <dbReference type="ARBA" id="ARBA00022839"/>
    </source>
</evidence>
<dbReference type="GO" id="GO:0005524">
    <property type="term" value="F:ATP binding"/>
    <property type="evidence" value="ECO:0007669"/>
    <property type="project" value="UniProtKB-KW"/>
</dbReference>
<keyword evidence="9" id="KW-0269">Exonuclease</keyword>
<dbReference type="PROSITE" id="PS50887">
    <property type="entry name" value="GGDEF"/>
    <property type="match status" value="1"/>
</dbReference>
<dbReference type="InterPro" id="IPR043128">
    <property type="entry name" value="Rev_trsase/Diguanyl_cyclase"/>
</dbReference>
<accession>A0AAU7C4F3</accession>
<protein>
    <recommendedName>
        <fullName evidence="3">CRISPR system single-strand-specific deoxyribonuclease Cas10/Csm1 (subtype III-A)</fullName>
    </recommendedName>
    <alternativeName>
        <fullName evidence="12">Cyclic oligoadenylate synthase</fullName>
    </alternativeName>
</protein>
<dbReference type="Gene3D" id="3.30.70.270">
    <property type="match status" value="1"/>
</dbReference>
<dbReference type="RefSeq" id="WP_347980772.1">
    <property type="nucleotide sequence ID" value="NZ_CP154878.1"/>
</dbReference>
<dbReference type="SUPFAM" id="SSF109604">
    <property type="entry name" value="HD-domain/PDEase-like"/>
    <property type="match status" value="1"/>
</dbReference>
<evidence type="ECO:0000256" key="11">
    <source>
        <dbReference type="ARBA" id="ARBA00023118"/>
    </source>
</evidence>
<proteinExistence type="inferred from homology"/>
<evidence type="ECO:0000256" key="8">
    <source>
        <dbReference type="ARBA" id="ARBA00022801"/>
    </source>
</evidence>
<dbReference type="PANTHER" id="PTHR36528:SF1">
    <property type="entry name" value="CRISPR SYSTEM SINGLE-STRAND-SPECIFIC DEOXYRIBONUCLEASE CAS10_CSM1 (SUBTYPE III-A)"/>
    <property type="match status" value="1"/>
</dbReference>
<dbReference type="Pfam" id="PF22335">
    <property type="entry name" value="Cas10-Cmr2_palm2"/>
    <property type="match status" value="1"/>
</dbReference>
<dbReference type="Pfam" id="PF01966">
    <property type="entry name" value="HD"/>
    <property type="match status" value="1"/>
</dbReference>
<evidence type="ECO:0000256" key="1">
    <source>
        <dbReference type="ARBA" id="ARBA00001968"/>
    </source>
</evidence>
<dbReference type="Gene3D" id="1.10.3210.10">
    <property type="entry name" value="Hypothetical protein af1432"/>
    <property type="match status" value="1"/>
</dbReference>
<evidence type="ECO:0000259" key="13">
    <source>
        <dbReference type="PROSITE" id="PS50887"/>
    </source>
</evidence>
<evidence type="ECO:0000256" key="5">
    <source>
        <dbReference type="ARBA" id="ARBA00022722"/>
    </source>
</evidence>
<dbReference type="Pfam" id="PF18211">
    <property type="entry name" value="Csm1_B"/>
    <property type="match status" value="1"/>
</dbReference>
<comment type="similarity">
    <text evidence="2">Belongs to the CRISPR-associated Cas10/Csm1 family.</text>
</comment>
<dbReference type="PANTHER" id="PTHR36528">
    <property type="entry name" value="CRISPR SYSTEM SINGLE-STRAND-SPECIFIC DEOXYRIBONUCLEASE CAS10/CSM1 (SUBTYPE III-A)"/>
    <property type="match status" value="1"/>
</dbReference>
<evidence type="ECO:0000256" key="6">
    <source>
        <dbReference type="ARBA" id="ARBA00022741"/>
    </source>
</evidence>
<dbReference type="NCBIfam" id="TIGR02578">
    <property type="entry name" value="cas_TM1811_Csm1"/>
    <property type="match status" value="1"/>
</dbReference>
<sequence length="785" mass="90652">MENFLGSVPRQVWDWEQSSLRIKKRRIMEKRKIDLYYGSLFHDIGKAIQRTTGLKKKHQLVGAEFLKPYMNEKPILNCLKYHHVNLRNDSLADDDLSYITYIADNIASGTDRRPNDEDVNYKWDAKTPLQDVFNRFGKHAGKRYLKPGELRLDDVHSIMPTDERHDYTHADYSRGVERFREGLMAIKPTEDYMQSALNLMEATMSFMPSSTNMEEVADISLYDHMKLTAAFAMAIQQYLDFVDEHNYKRRLYTGAQKFYQETAFLMMGFKFTGLEKFIYTIVSQGAHKQLRSRAFYANMLSEWFIDTLLSDTELTRANVLFESAGQGYILLGNTPKNRRLIASHCEEFNEFLQEQFGAEIHVSVGTSQFMSLQVEKGNTFDSYSRIFKDIDREINRSELRQFDARQIMKLNQQGKHTGRECVVCHAVASLNPETNKCKLCEKLESFSKNIQQDDFFVVNADEEGLPVGPGAFLSVTDKETIQKGAVSGRIYSKNQLNTGFKQQTYLWVGDYSDLTNNEFSKYADRDWTKGDNQSAVGIKRLAALRIDVDDLYAGFLAGFANQGEGMYTTISRYASLSRRLASFFNVHLNAFAEGCHATVIYSGGDDAFIIGAWDDILKLLARLRGYFADWTDQKMTFSAGIYMYQATMPINIVARRTNQLLQEAKLAGKHRVALFDSSMIFDVDEFINDVYYDKLVKIRQFFNKESNRGKSFAYKLLSLLRSRNEEDRISFARLAYFLSRLEDDAEDTEAFQQFKESMLGWYDNALEIKKVETALSLYIYEIRED</sequence>
<keyword evidence="7" id="KW-0255">Endonuclease</keyword>
<keyword evidence="6" id="KW-0547">Nucleotide-binding</keyword>
<dbReference type="InterPro" id="IPR006674">
    <property type="entry name" value="HD_domain"/>
</dbReference>
<dbReference type="KEGG" id="lalo:ABC765_03970"/>
<dbReference type="GO" id="GO:0004527">
    <property type="term" value="F:exonuclease activity"/>
    <property type="evidence" value="ECO:0007669"/>
    <property type="project" value="UniProtKB-KW"/>
</dbReference>
<dbReference type="CDD" id="cd09680">
    <property type="entry name" value="Cas10_III"/>
    <property type="match status" value="1"/>
</dbReference>
<dbReference type="InterPro" id="IPR054767">
    <property type="entry name" value="Cas10-Cmr2_palm2"/>
</dbReference>
<reference evidence="14" key="1">
    <citation type="submission" date="2024-04" db="EMBL/GenBank/DDBJ databases">
        <title>Limosilactobacillus allomucosae sp. nov., a novel species isolated from wild boar faecal samples as a potential probiotics for domestic pigs.</title>
        <authorList>
            <person name="Chen B."/>
        </authorList>
    </citation>
    <scope>NUCLEOTIDE SEQUENCE</scope>
    <source>
        <strain evidence="14">WILCCON 0051</strain>
    </source>
</reference>
<keyword evidence="11" id="KW-0051">Antiviral defense</keyword>
<dbReference type="InterPro" id="IPR041062">
    <property type="entry name" value="Csm1_B"/>
</dbReference>
<dbReference type="InterPro" id="IPR048693">
    <property type="entry name" value="Cmr2-like_C"/>
</dbReference>
<dbReference type="InterPro" id="IPR000160">
    <property type="entry name" value="GGDEF_dom"/>
</dbReference>
<keyword evidence="5" id="KW-0540">Nuclease</keyword>
<dbReference type="InterPro" id="IPR052117">
    <property type="entry name" value="Cas10/Csm1_subtype-III-A"/>
</dbReference>
<feature type="domain" description="GGDEF" evidence="13">
    <location>
        <begin position="539"/>
        <end position="677"/>
    </location>
</feature>
<dbReference type="GO" id="GO:0004519">
    <property type="term" value="F:endonuclease activity"/>
    <property type="evidence" value="ECO:0007669"/>
    <property type="project" value="UniProtKB-KW"/>
</dbReference>
<keyword evidence="10" id="KW-0067">ATP-binding</keyword>
<evidence type="ECO:0000256" key="2">
    <source>
        <dbReference type="ARBA" id="ARBA00005700"/>
    </source>
</evidence>
<name>A0AAU7C4F3_9LACO</name>
<evidence type="ECO:0000256" key="7">
    <source>
        <dbReference type="ARBA" id="ARBA00022759"/>
    </source>
</evidence>
<evidence type="ECO:0000256" key="4">
    <source>
        <dbReference type="ARBA" id="ARBA00022679"/>
    </source>
</evidence>